<evidence type="ECO:0008006" key="3">
    <source>
        <dbReference type="Google" id="ProtNLM"/>
    </source>
</evidence>
<evidence type="ECO:0000313" key="1">
    <source>
        <dbReference type="EMBL" id="PIZ94594.1"/>
    </source>
</evidence>
<comment type="caution">
    <text evidence="1">The sequence shown here is derived from an EMBL/GenBank/DDBJ whole genome shotgun (WGS) entry which is preliminary data.</text>
</comment>
<name>A0A2M7V7A5_9BACT</name>
<gene>
    <name evidence="1" type="ORF">COX81_03085</name>
</gene>
<accession>A0A2M7V7A5</accession>
<dbReference type="EMBL" id="PFPK01000038">
    <property type="protein sequence ID" value="PIZ94594.1"/>
    <property type="molecule type" value="Genomic_DNA"/>
</dbReference>
<protein>
    <recommendedName>
        <fullName evidence="3">Reverse transcriptase domain-containing protein</fullName>
    </recommendedName>
</protein>
<dbReference type="Proteomes" id="UP000228568">
    <property type="component" value="Unassembled WGS sequence"/>
</dbReference>
<sequence>MPLEKRYPTINLRSKNEIAKRITDNKLPFKESIKLLNRVINNHSELWHDVISFSEPSKGKYVRSAKNTPLGKLLSLFDKKILRPHDKLIPKFIFGGVSGGSHVQASYHLLGICKKRTKLGLDITKFFEHNSEQRVFYFFHKKCNCSVQASKILSKLCCVPLGAKGSNNSKTLARGFATSTRLAVWCNLDLFLRIYWEAKKTLKYKDVKIAVFIDDIGISASRVDKRTMEDLSLKIRDILENYDKNQCLPLNNKKTEVKSYLDGEIEHLGLILGNKKLSFGRKTRKKLSDLKKDLDNKQIKGKQRKSLYTAKKSYYSYKKYIKNPIDDKK</sequence>
<organism evidence="1 2">
    <name type="scientific">Candidatus Magasanikbacteria bacterium CG_4_10_14_0_2_um_filter_37_12</name>
    <dbReference type="NCBI Taxonomy" id="1974637"/>
    <lineage>
        <taxon>Bacteria</taxon>
        <taxon>Candidatus Magasanikiibacteriota</taxon>
    </lineage>
</organism>
<reference evidence="2" key="1">
    <citation type="submission" date="2017-09" db="EMBL/GenBank/DDBJ databases">
        <title>Depth-based differentiation of microbial function through sediment-hosted aquifers and enrichment of novel symbionts in the deep terrestrial subsurface.</title>
        <authorList>
            <person name="Probst A.J."/>
            <person name="Ladd B."/>
            <person name="Jarett J.K."/>
            <person name="Geller-Mcgrath D.E."/>
            <person name="Sieber C.M.K."/>
            <person name="Emerson J.B."/>
            <person name="Anantharaman K."/>
            <person name="Thomas B.C."/>
            <person name="Malmstrom R."/>
            <person name="Stieglmeier M."/>
            <person name="Klingl A."/>
            <person name="Woyke T."/>
            <person name="Ryan C.M."/>
            <person name="Banfield J.F."/>
        </authorList>
    </citation>
    <scope>NUCLEOTIDE SEQUENCE [LARGE SCALE GENOMIC DNA]</scope>
</reference>
<dbReference type="AlphaFoldDB" id="A0A2M7V7A5"/>
<proteinExistence type="predicted"/>
<evidence type="ECO:0000313" key="2">
    <source>
        <dbReference type="Proteomes" id="UP000228568"/>
    </source>
</evidence>